<feature type="chain" id="PRO_5018321309" evidence="1">
    <location>
        <begin position="30"/>
        <end position="193"/>
    </location>
</feature>
<evidence type="ECO:0000313" key="3">
    <source>
        <dbReference type="EMBL" id="ROO83031.1"/>
    </source>
</evidence>
<gene>
    <name evidence="3" type="ORF">EDD29_0519</name>
</gene>
<evidence type="ECO:0000256" key="1">
    <source>
        <dbReference type="SAM" id="SignalP"/>
    </source>
</evidence>
<sequence>MQKWQAIGAGAALVLGLGLTAVTAPPASAAPGGLTAEPFGPACASIPATGPGSLATMATQPVATAVASLPFLSTLNTAIQTAGLTTTLNAAPALTVFAPTNDAFAAIPQAERDQLLTDQAALAKTLNYHVVNGQKTTADLQNATLITLEGSPVIVRGSNYDYMVNGSKITCGGIQTANATVYVIDSVLVPPQT</sequence>
<keyword evidence="4" id="KW-1185">Reference proteome</keyword>
<proteinExistence type="predicted"/>
<dbReference type="SUPFAM" id="SSF82153">
    <property type="entry name" value="FAS1 domain"/>
    <property type="match status" value="1"/>
</dbReference>
<dbReference type="GO" id="GO:0031012">
    <property type="term" value="C:extracellular matrix"/>
    <property type="evidence" value="ECO:0007669"/>
    <property type="project" value="TreeGrafter"/>
</dbReference>
<keyword evidence="1" id="KW-0732">Signal</keyword>
<dbReference type="OrthoDB" id="9800666at2"/>
<dbReference type="GO" id="GO:0007155">
    <property type="term" value="P:cell adhesion"/>
    <property type="evidence" value="ECO:0007669"/>
    <property type="project" value="TreeGrafter"/>
</dbReference>
<dbReference type="InterPro" id="IPR036378">
    <property type="entry name" value="FAS1_dom_sf"/>
</dbReference>
<dbReference type="GO" id="GO:0050839">
    <property type="term" value="F:cell adhesion molecule binding"/>
    <property type="evidence" value="ECO:0007669"/>
    <property type="project" value="TreeGrafter"/>
</dbReference>
<protein>
    <submittedName>
        <fullName evidence="3">Putative surface protein with fasciclin (FAS1) repeats</fullName>
    </submittedName>
</protein>
<dbReference type="GO" id="GO:0030198">
    <property type="term" value="P:extracellular matrix organization"/>
    <property type="evidence" value="ECO:0007669"/>
    <property type="project" value="TreeGrafter"/>
</dbReference>
<evidence type="ECO:0000259" key="2">
    <source>
        <dbReference type="PROSITE" id="PS50213"/>
    </source>
</evidence>
<dbReference type="PROSITE" id="PS50213">
    <property type="entry name" value="FAS1"/>
    <property type="match status" value="1"/>
</dbReference>
<dbReference type="GO" id="GO:0005615">
    <property type="term" value="C:extracellular space"/>
    <property type="evidence" value="ECO:0007669"/>
    <property type="project" value="TreeGrafter"/>
</dbReference>
<dbReference type="SMART" id="SM00554">
    <property type="entry name" value="FAS1"/>
    <property type="match status" value="1"/>
</dbReference>
<comment type="caution">
    <text evidence="3">The sequence shown here is derived from an EMBL/GenBank/DDBJ whole genome shotgun (WGS) entry which is preliminary data.</text>
</comment>
<feature type="domain" description="FAS1" evidence="2">
    <location>
        <begin position="59"/>
        <end position="188"/>
    </location>
</feature>
<feature type="signal peptide" evidence="1">
    <location>
        <begin position="1"/>
        <end position="29"/>
    </location>
</feature>
<dbReference type="Pfam" id="PF02469">
    <property type="entry name" value="Fasciclin"/>
    <property type="match status" value="1"/>
</dbReference>
<dbReference type="Gene3D" id="2.30.180.10">
    <property type="entry name" value="FAS1 domain"/>
    <property type="match status" value="1"/>
</dbReference>
<evidence type="ECO:0000313" key="4">
    <source>
        <dbReference type="Proteomes" id="UP000272400"/>
    </source>
</evidence>
<dbReference type="InterPro" id="IPR050904">
    <property type="entry name" value="Adhesion/Biosynth-related"/>
</dbReference>
<organism evidence="3 4">
    <name type="scientific">Actinocorallia herbida</name>
    <dbReference type="NCBI Taxonomy" id="58109"/>
    <lineage>
        <taxon>Bacteria</taxon>
        <taxon>Bacillati</taxon>
        <taxon>Actinomycetota</taxon>
        <taxon>Actinomycetes</taxon>
        <taxon>Streptosporangiales</taxon>
        <taxon>Thermomonosporaceae</taxon>
        <taxon>Actinocorallia</taxon>
    </lineage>
</organism>
<dbReference type="FunFam" id="2.30.180.10:FF:000032">
    <property type="entry name" value="Fasciclin domain-containing protein, putative"/>
    <property type="match status" value="1"/>
</dbReference>
<dbReference type="Proteomes" id="UP000272400">
    <property type="component" value="Unassembled WGS sequence"/>
</dbReference>
<dbReference type="RefSeq" id="WP_123661984.1">
    <property type="nucleotide sequence ID" value="NZ_RJKE01000001.1"/>
</dbReference>
<accession>A0A3N1CNZ2</accession>
<reference evidence="3 4" key="1">
    <citation type="submission" date="2018-11" db="EMBL/GenBank/DDBJ databases">
        <title>Sequencing the genomes of 1000 actinobacteria strains.</title>
        <authorList>
            <person name="Klenk H.-P."/>
        </authorList>
    </citation>
    <scope>NUCLEOTIDE SEQUENCE [LARGE SCALE GENOMIC DNA]</scope>
    <source>
        <strain evidence="3 4">DSM 44254</strain>
    </source>
</reference>
<dbReference type="InterPro" id="IPR000782">
    <property type="entry name" value="FAS1_domain"/>
</dbReference>
<dbReference type="EMBL" id="RJKE01000001">
    <property type="protein sequence ID" value="ROO83031.1"/>
    <property type="molecule type" value="Genomic_DNA"/>
</dbReference>
<name>A0A3N1CNZ2_9ACTN</name>
<dbReference type="AlphaFoldDB" id="A0A3N1CNZ2"/>
<dbReference type="PANTHER" id="PTHR10900">
    <property type="entry name" value="PERIOSTIN-RELATED"/>
    <property type="match status" value="1"/>
</dbReference>
<dbReference type="PANTHER" id="PTHR10900:SF77">
    <property type="entry name" value="FI19380P1"/>
    <property type="match status" value="1"/>
</dbReference>